<gene>
    <name evidence="2" type="ORF">ACFQ39_13130</name>
</gene>
<evidence type="ECO:0000313" key="3">
    <source>
        <dbReference type="Proteomes" id="UP001597201"/>
    </source>
</evidence>
<comment type="caution">
    <text evidence="2">The sequence shown here is derived from an EMBL/GenBank/DDBJ whole genome shotgun (WGS) entry which is preliminary data.</text>
</comment>
<feature type="domain" description="Thioredoxin" evidence="1">
    <location>
        <begin position="8"/>
        <end position="85"/>
    </location>
</feature>
<evidence type="ECO:0000259" key="1">
    <source>
        <dbReference type="Pfam" id="PF00085"/>
    </source>
</evidence>
<dbReference type="InterPro" id="IPR036249">
    <property type="entry name" value="Thioredoxin-like_sf"/>
</dbReference>
<dbReference type="EMBL" id="JBHTMY010000003">
    <property type="protein sequence ID" value="MFD1316562.1"/>
    <property type="molecule type" value="Genomic_DNA"/>
</dbReference>
<dbReference type="CDD" id="cd02947">
    <property type="entry name" value="TRX_family"/>
    <property type="match status" value="1"/>
</dbReference>
<organism evidence="2 3">
    <name type="scientific">Namhaeicola litoreus</name>
    <dbReference type="NCBI Taxonomy" id="1052145"/>
    <lineage>
        <taxon>Bacteria</taxon>
        <taxon>Pseudomonadati</taxon>
        <taxon>Bacteroidota</taxon>
        <taxon>Flavobacteriia</taxon>
        <taxon>Flavobacteriales</taxon>
        <taxon>Flavobacteriaceae</taxon>
        <taxon>Namhaeicola</taxon>
    </lineage>
</organism>
<keyword evidence="3" id="KW-1185">Reference proteome</keyword>
<dbReference type="InterPro" id="IPR013766">
    <property type="entry name" value="Thioredoxin_domain"/>
</dbReference>
<sequence length="112" mass="13078">MARSSITSIDEFNRIIQEKPAVLFYFSTTSCSVGESILPKIKFLYNKSFPKIDFCEIDMNDAMELSAFCQVFVEPTILIYFDCKETLRRSRNLSLIELEEATTRLYKLFFTD</sequence>
<name>A0ABW3Y3W1_9FLAO</name>
<dbReference type="Pfam" id="PF00085">
    <property type="entry name" value="Thioredoxin"/>
    <property type="match status" value="1"/>
</dbReference>
<protein>
    <submittedName>
        <fullName evidence="2">Thioredoxin family protein</fullName>
    </submittedName>
</protein>
<dbReference type="Gene3D" id="3.40.30.10">
    <property type="entry name" value="Glutaredoxin"/>
    <property type="match status" value="1"/>
</dbReference>
<dbReference type="Proteomes" id="UP001597201">
    <property type="component" value="Unassembled WGS sequence"/>
</dbReference>
<evidence type="ECO:0000313" key="2">
    <source>
        <dbReference type="EMBL" id="MFD1316562.1"/>
    </source>
</evidence>
<reference evidence="3" key="1">
    <citation type="journal article" date="2019" name="Int. J. Syst. Evol. Microbiol.">
        <title>The Global Catalogue of Microorganisms (GCM) 10K type strain sequencing project: providing services to taxonomists for standard genome sequencing and annotation.</title>
        <authorList>
            <consortium name="The Broad Institute Genomics Platform"/>
            <consortium name="The Broad Institute Genome Sequencing Center for Infectious Disease"/>
            <person name="Wu L."/>
            <person name="Ma J."/>
        </authorList>
    </citation>
    <scope>NUCLEOTIDE SEQUENCE [LARGE SCALE GENOMIC DNA]</scope>
    <source>
        <strain evidence="3">CCUG 61485</strain>
    </source>
</reference>
<dbReference type="PROSITE" id="PS51257">
    <property type="entry name" value="PROKAR_LIPOPROTEIN"/>
    <property type="match status" value="1"/>
</dbReference>
<dbReference type="RefSeq" id="WP_377179657.1">
    <property type="nucleotide sequence ID" value="NZ_JBHTMY010000003.1"/>
</dbReference>
<proteinExistence type="predicted"/>
<accession>A0ABW3Y3W1</accession>
<dbReference type="SUPFAM" id="SSF52833">
    <property type="entry name" value="Thioredoxin-like"/>
    <property type="match status" value="1"/>
</dbReference>